<organism evidence="2 3">
    <name type="scientific">Mycobacterium tuberculosis</name>
    <dbReference type="NCBI Taxonomy" id="1773"/>
    <lineage>
        <taxon>Bacteria</taxon>
        <taxon>Bacillati</taxon>
        <taxon>Actinomycetota</taxon>
        <taxon>Actinomycetes</taxon>
        <taxon>Mycobacteriales</taxon>
        <taxon>Mycobacteriaceae</taxon>
        <taxon>Mycobacterium</taxon>
        <taxon>Mycobacterium tuberculosis complex</taxon>
    </lineage>
</organism>
<dbReference type="Proteomes" id="UP000046947">
    <property type="component" value="Unassembled WGS sequence"/>
</dbReference>
<dbReference type="AlphaFoldDB" id="A0A0U0UCA3"/>
<accession>A0A0U0UCA3</accession>
<name>A0A0U0UCA3_MYCTX</name>
<evidence type="ECO:0000313" key="1">
    <source>
        <dbReference type="EMBL" id="CFE51167.1"/>
    </source>
</evidence>
<gene>
    <name evidence="1" type="ORF">ERS007688_01871</name>
    <name evidence="2" type="ORF">ERS007703_02821</name>
</gene>
<evidence type="ECO:0000313" key="3">
    <source>
        <dbReference type="Proteomes" id="UP000038802"/>
    </source>
</evidence>
<sequence>MSAAYLRVNVRSWAWRASLASSALASAGSSSR</sequence>
<dbReference type="Proteomes" id="UP000038802">
    <property type="component" value="Unassembled WGS sequence"/>
</dbReference>
<protein>
    <submittedName>
        <fullName evidence="2">Uncharacterized protein</fullName>
    </submittedName>
</protein>
<proteinExistence type="predicted"/>
<evidence type="ECO:0000313" key="4">
    <source>
        <dbReference type="Proteomes" id="UP000046947"/>
    </source>
</evidence>
<dbReference type="EMBL" id="CSAE01000334">
    <property type="protein sequence ID" value="COW12252.1"/>
    <property type="molecule type" value="Genomic_DNA"/>
</dbReference>
<reference evidence="3 4" key="1">
    <citation type="submission" date="2015-03" db="EMBL/GenBank/DDBJ databases">
        <authorList>
            <consortium name="Pathogen Informatics"/>
        </authorList>
    </citation>
    <scope>NUCLEOTIDE SEQUENCE [LARGE SCALE GENOMIC DNA]</scope>
    <source>
        <strain evidence="1 4">H09601792</strain>
        <strain evidence="3">K00500041</strain>
    </source>
</reference>
<reference evidence="2" key="2">
    <citation type="submission" date="2015-03" db="EMBL/GenBank/DDBJ databases">
        <authorList>
            <person name="Murphy D."/>
        </authorList>
    </citation>
    <scope>NUCLEOTIDE SEQUENCE [LARGE SCALE GENOMIC DNA]</scope>
    <source>
        <strain evidence="2">K00500041</strain>
    </source>
</reference>
<evidence type="ECO:0000313" key="2">
    <source>
        <dbReference type="EMBL" id="COW12252.1"/>
    </source>
</evidence>
<dbReference type="EMBL" id="CFOH01000269">
    <property type="protein sequence ID" value="CFE51167.1"/>
    <property type="molecule type" value="Genomic_DNA"/>
</dbReference>